<evidence type="ECO:0000313" key="7">
    <source>
        <dbReference type="Proteomes" id="UP000286510"/>
    </source>
</evidence>
<reference evidence="6 7" key="1">
    <citation type="submission" date="2018-08" db="EMBL/GenBank/DDBJ databases">
        <title>Aphanomyces genome sequencing and annotation.</title>
        <authorList>
            <person name="Minardi D."/>
            <person name="Oidtmann B."/>
            <person name="Van Der Giezen M."/>
            <person name="Studholme D.J."/>
        </authorList>
    </citation>
    <scope>NUCLEOTIDE SEQUENCE [LARGE SCALE GENOMIC DNA]</scope>
    <source>
        <strain evidence="6 7">FDL457</strain>
    </source>
</reference>
<dbReference type="VEuPathDB" id="FungiDB:H257_01301"/>
<name>A0A3R7BU64_APHAT</name>
<evidence type="ECO:0000256" key="5">
    <source>
        <dbReference type="SAM" id="MobiDB-lite"/>
    </source>
</evidence>
<dbReference type="Pfam" id="PF05091">
    <property type="entry name" value="eIF-3_zeta"/>
    <property type="match status" value="1"/>
</dbReference>
<gene>
    <name evidence="6" type="ORF">DYB26_006324</name>
</gene>
<proteinExistence type="predicted"/>
<feature type="region of interest" description="Disordered" evidence="5">
    <location>
        <begin position="263"/>
        <end position="295"/>
    </location>
</feature>
<accession>A0A3R7BU64</accession>
<dbReference type="PANTHER" id="PTHR12399:SF0">
    <property type="entry name" value="EUKARYOTIC TRANSLATION INITIATION FACTOR 3 SUBUNIT D"/>
    <property type="match status" value="1"/>
</dbReference>
<dbReference type="GO" id="GO:0005852">
    <property type="term" value="C:eukaryotic translation initiation factor 3 complex"/>
    <property type="evidence" value="ECO:0007669"/>
    <property type="project" value="InterPro"/>
</dbReference>
<dbReference type="InterPro" id="IPR007783">
    <property type="entry name" value="eIF3d"/>
</dbReference>
<comment type="caution">
    <text evidence="6">The sequence shown here is derived from an EMBL/GenBank/DDBJ whole genome shotgun (WGS) entry which is preliminary data.</text>
</comment>
<dbReference type="AlphaFoldDB" id="A0A3R7BU64"/>
<evidence type="ECO:0000256" key="2">
    <source>
        <dbReference type="ARBA" id="ARBA00022540"/>
    </source>
</evidence>
<dbReference type="Proteomes" id="UP000286510">
    <property type="component" value="Unassembled WGS sequence"/>
</dbReference>
<organism evidence="6 7">
    <name type="scientific">Aphanomyces astaci</name>
    <name type="common">Crayfish plague agent</name>
    <dbReference type="NCBI Taxonomy" id="112090"/>
    <lineage>
        <taxon>Eukaryota</taxon>
        <taxon>Sar</taxon>
        <taxon>Stramenopiles</taxon>
        <taxon>Oomycota</taxon>
        <taxon>Saprolegniomycetes</taxon>
        <taxon>Saprolegniales</taxon>
        <taxon>Verrucalvaceae</taxon>
        <taxon>Aphanomyces</taxon>
    </lineage>
</organism>
<keyword evidence="2" id="KW-0396">Initiation factor</keyword>
<evidence type="ECO:0008006" key="8">
    <source>
        <dbReference type="Google" id="ProtNLM"/>
    </source>
</evidence>
<sequence length="295" mass="33257">MSCPRSVYPWDIVVQRVNNLLFFDKRDISSGVDLLSVNETALEPPNPDEPDSVNHPDRLAVEATDINTFFAHQVLRPAAEFSKAYGPNPFPDNTAPVAYKYRRWALNESVNLVARCEVNALSLKGDVEQTVKTFALNEWDPKLSGSIDWRKKIDSQRGALLANELKNNAPKIAQWTHSALLANAGLMKLGYVTRHNTKDSQSHVILATQSYNPVDFAQQTSLNLTNAWGIIKMLVELFMEQPEGKYVMMKDPNKPVVRIYSVPLDTFEDENGGDDDDEDDEEDDDNLDDDDEIDE</sequence>
<keyword evidence="4" id="KW-0648">Protein biosynthesis</keyword>
<dbReference type="PANTHER" id="PTHR12399">
    <property type="entry name" value="EUKARYOTIC TRANSLATION INITIATION FACTOR 3 SUBUNIT 7"/>
    <property type="match status" value="1"/>
</dbReference>
<dbReference type="GO" id="GO:0003723">
    <property type="term" value="F:RNA binding"/>
    <property type="evidence" value="ECO:0007669"/>
    <property type="project" value="UniProtKB-KW"/>
</dbReference>
<protein>
    <recommendedName>
        <fullName evidence="8">Eukaryotic translation initiation factor 3 subunit D</fullName>
    </recommendedName>
</protein>
<evidence type="ECO:0000256" key="1">
    <source>
        <dbReference type="ARBA" id="ARBA00022490"/>
    </source>
</evidence>
<evidence type="ECO:0000256" key="3">
    <source>
        <dbReference type="ARBA" id="ARBA00022884"/>
    </source>
</evidence>
<evidence type="ECO:0000256" key="4">
    <source>
        <dbReference type="ARBA" id="ARBA00022917"/>
    </source>
</evidence>
<keyword evidence="3" id="KW-0694">RNA-binding</keyword>
<feature type="compositionally biased region" description="Acidic residues" evidence="5">
    <location>
        <begin position="266"/>
        <end position="295"/>
    </location>
</feature>
<keyword evidence="1" id="KW-0963">Cytoplasm</keyword>
<dbReference type="GO" id="GO:0003743">
    <property type="term" value="F:translation initiation factor activity"/>
    <property type="evidence" value="ECO:0007669"/>
    <property type="project" value="UniProtKB-KW"/>
</dbReference>
<evidence type="ECO:0000313" key="6">
    <source>
        <dbReference type="EMBL" id="RHZ42061.1"/>
    </source>
</evidence>
<dbReference type="EMBL" id="QUTF01003105">
    <property type="protein sequence ID" value="RHZ42061.1"/>
    <property type="molecule type" value="Genomic_DNA"/>
</dbReference>